<organism evidence="1 2">
    <name type="scientific">Adiantum capillus-veneris</name>
    <name type="common">Maidenhair fern</name>
    <dbReference type="NCBI Taxonomy" id="13818"/>
    <lineage>
        <taxon>Eukaryota</taxon>
        <taxon>Viridiplantae</taxon>
        <taxon>Streptophyta</taxon>
        <taxon>Embryophyta</taxon>
        <taxon>Tracheophyta</taxon>
        <taxon>Polypodiopsida</taxon>
        <taxon>Polypodiidae</taxon>
        <taxon>Polypodiales</taxon>
        <taxon>Pteridineae</taxon>
        <taxon>Pteridaceae</taxon>
        <taxon>Vittarioideae</taxon>
        <taxon>Adiantum</taxon>
    </lineage>
</organism>
<name>A0A9D4VEC4_ADICA</name>
<reference evidence="1" key="1">
    <citation type="submission" date="2021-01" db="EMBL/GenBank/DDBJ databases">
        <title>Adiantum capillus-veneris genome.</title>
        <authorList>
            <person name="Fang Y."/>
            <person name="Liao Q."/>
        </authorList>
    </citation>
    <scope>NUCLEOTIDE SEQUENCE</scope>
    <source>
        <strain evidence="1">H3</strain>
        <tissue evidence="1">Leaf</tissue>
    </source>
</reference>
<comment type="caution">
    <text evidence="1">The sequence shown here is derived from an EMBL/GenBank/DDBJ whole genome shotgun (WGS) entry which is preliminary data.</text>
</comment>
<evidence type="ECO:0000313" key="2">
    <source>
        <dbReference type="Proteomes" id="UP000886520"/>
    </source>
</evidence>
<dbReference type="Proteomes" id="UP000886520">
    <property type="component" value="Chromosome 1"/>
</dbReference>
<gene>
    <name evidence="1" type="ORF">GOP47_0000683</name>
</gene>
<dbReference type="AlphaFoldDB" id="A0A9D4VEC4"/>
<proteinExistence type="predicted"/>
<sequence length="137" mass="14665">MISKLVAGSVRSKVIIIWAEASEFLSKYQVGYLLHCPLHAQQAFPGGLQSSCHHVELPSCGLSLATELRADPSLSGCGSDGYANRSALCWSSILATFLSLLFSALSFNGGSLLRALLGARVGMIDWRLSPLDSRLEP</sequence>
<dbReference type="EMBL" id="JABFUD020000001">
    <property type="protein sequence ID" value="KAI5084514.1"/>
    <property type="molecule type" value="Genomic_DNA"/>
</dbReference>
<protein>
    <submittedName>
        <fullName evidence="1">Uncharacterized protein</fullName>
    </submittedName>
</protein>
<accession>A0A9D4VEC4</accession>
<evidence type="ECO:0000313" key="1">
    <source>
        <dbReference type="EMBL" id="KAI5084514.1"/>
    </source>
</evidence>
<keyword evidence="2" id="KW-1185">Reference proteome</keyword>